<reference evidence="1" key="1">
    <citation type="submission" date="2021-02" db="EMBL/GenBank/DDBJ databases">
        <authorList>
            <person name="Nowell W R."/>
        </authorList>
    </citation>
    <scope>NUCLEOTIDE SEQUENCE</scope>
</reference>
<organism evidence="1 3">
    <name type="scientific">Didymodactylos carnosus</name>
    <dbReference type="NCBI Taxonomy" id="1234261"/>
    <lineage>
        <taxon>Eukaryota</taxon>
        <taxon>Metazoa</taxon>
        <taxon>Spiralia</taxon>
        <taxon>Gnathifera</taxon>
        <taxon>Rotifera</taxon>
        <taxon>Eurotatoria</taxon>
        <taxon>Bdelloidea</taxon>
        <taxon>Philodinida</taxon>
        <taxon>Philodinidae</taxon>
        <taxon>Didymodactylos</taxon>
    </lineage>
</organism>
<proteinExistence type="predicted"/>
<evidence type="ECO:0000313" key="3">
    <source>
        <dbReference type="Proteomes" id="UP000663829"/>
    </source>
</evidence>
<sequence length="116" mass="13390">GTPAAVTDDHQQHLSVMNEFLLNKTWNPSITVDTSNGQKLLNMLLKFPSIILRPDEEIHVVLNGYDLRIEYNISNDKNTFTYRQVKLPAMALVDELKCHFDDQDICLHIQVPLKWT</sequence>
<protein>
    <submittedName>
        <fullName evidence="1">Uncharacterized protein</fullName>
    </submittedName>
</protein>
<dbReference type="OrthoDB" id="9986641at2759"/>
<evidence type="ECO:0000313" key="1">
    <source>
        <dbReference type="EMBL" id="CAF1397199.1"/>
    </source>
</evidence>
<name>A0A815L1C7_9BILA</name>
<dbReference type="Proteomes" id="UP000663829">
    <property type="component" value="Unassembled WGS sequence"/>
</dbReference>
<dbReference type="Proteomes" id="UP000681722">
    <property type="component" value="Unassembled WGS sequence"/>
</dbReference>
<keyword evidence="3" id="KW-1185">Reference proteome</keyword>
<dbReference type="EMBL" id="CAJNOQ010017330">
    <property type="protein sequence ID" value="CAF1397199.1"/>
    <property type="molecule type" value="Genomic_DNA"/>
</dbReference>
<dbReference type="AlphaFoldDB" id="A0A815L1C7"/>
<feature type="non-terminal residue" evidence="1">
    <location>
        <position position="1"/>
    </location>
</feature>
<comment type="caution">
    <text evidence="1">The sequence shown here is derived from an EMBL/GenBank/DDBJ whole genome shotgun (WGS) entry which is preliminary data.</text>
</comment>
<gene>
    <name evidence="1" type="ORF">GPM918_LOCUS33086</name>
    <name evidence="2" type="ORF">SRO942_LOCUS33765</name>
</gene>
<dbReference type="EMBL" id="CAJOBC010082749">
    <property type="protein sequence ID" value="CAF4291358.1"/>
    <property type="molecule type" value="Genomic_DNA"/>
</dbReference>
<evidence type="ECO:0000313" key="2">
    <source>
        <dbReference type="EMBL" id="CAF4291358.1"/>
    </source>
</evidence>
<accession>A0A815L1C7</accession>